<feature type="transmembrane region" description="Helical" evidence="6">
    <location>
        <begin position="293"/>
        <end position="318"/>
    </location>
</feature>
<comment type="function">
    <text evidence="6">Gustatory receptor which mediates acceptance or avoidance behavior, depending on its substrates.</text>
</comment>
<gene>
    <name evidence="7" type="primary">Dvir\GJ20353</name>
    <name evidence="7" type="ORF">Dvir_GJ20353</name>
</gene>
<dbReference type="AlphaFoldDB" id="B4LQ57"/>
<comment type="subcellular location">
    <subcellularLocation>
        <location evidence="1 6">Cell membrane</location>
        <topology evidence="1 6">Multi-pass membrane protein</topology>
    </subcellularLocation>
</comment>
<dbReference type="GO" id="GO:0007165">
    <property type="term" value="P:signal transduction"/>
    <property type="evidence" value="ECO:0007669"/>
    <property type="project" value="UniProtKB-KW"/>
</dbReference>
<dbReference type="eggNOG" id="ENOG502T8D2">
    <property type="taxonomic scope" value="Eukaryota"/>
</dbReference>
<feature type="transmembrane region" description="Helical" evidence="6">
    <location>
        <begin position="258"/>
        <end position="281"/>
    </location>
</feature>
<sequence length="426" mass="49258">MKRQTTHGSDGFVYCYNSLYRLLFYWGVITFRLHNQRDGGPRSTALSVLYALSVRFGLVFGFGAGIYIKLSDEQMSQAMFSHLTPVVKIIFAWECLACIVTYVELCVSLDTHRRRHIRMLASMQLLDTQISAQFPHVRWRYHLTRSKYWYGTVVVTCCYVTISLAIMLDTTHCSCGYVSTILIASTYSLLTSTLGLMGFIHVGLMDYLRIRFRLIIKLVEQLYKAADKDEQDELLLRMGQLIDFAKRCSQLLTEMNGVCGYVAAAGIFYDFAHMTCFVYVLCQKLLRIEPWDTQYAFISLHLGIHMYKVLITSIYGYLLQREKRNCMRLLSNYPEHFGNRATHKDQLECFLYWRMHNNQIATIGTSFPCNISLIYLVLNAMANYVIVLVQLLFQLQDKKQGHAISVPKDVELLKPIDQITHLSELF</sequence>
<keyword evidence="6" id="KW-0807">Transducer</keyword>
<feature type="transmembrane region" description="Helical" evidence="6">
    <location>
        <begin position="373"/>
        <end position="393"/>
    </location>
</feature>
<comment type="similarity">
    <text evidence="6">Belongs to the insect chemoreceptor superfamily. Gustatory receptor (GR) family.</text>
</comment>
<protein>
    <recommendedName>
        <fullName evidence="6">Gustatory receptor</fullName>
    </recommendedName>
</protein>
<evidence type="ECO:0000256" key="6">
    <source>
        <dbReference type="RuleBase" id="RU363108"/>
    </source>
</evidence>
<accession>B4LQ57</accession>
<keyword evidence="5 6" id="KW-0472">Membrane</keyword>
<feature type="transmembrane region" description="Helical" evidence="6">
    <location>
        <begin position="148"/>
        <end position="168"/>
    </location>
</feature>
<feature type="transmembrane region" description="Helical" evidence="6">
    <location>
        <begin position="47"/>
        <end position="70"/>
    </location>
</feature>
<evidence type="ECO:0000313" key="8">
    <source>
        <dbReference type="Proteomes" id="UP000008792"/>
    </source>
</evidence>
<dbReference type="Pfam" id="PF08395">
    <property type="entry name" value="7tm_7"/>
    <property type="match status" value="1"/>
</dbReference>
<dbReference type="GO" id="GO:0005886">
    <property type="term" value="C:plasma membrane"/>
    <property type="evidence" value="ECO:0007669"/>
    <property type="project" value="UniProtKB-SubCell"/>
</dbReference>
<reference evidence="7 8" key="1">
    <citation type="journal article" date="2007" name="Nature">
        <title>Evolution of genes and genomes on the Drosophila phylogeny.</title>
        <authorList>
            <consortium name="Drosophila 12 Genomes Consortium"/>
            <person name="Clark A.G."/>
            <person name="Eisen M.B."/>
            <person name="Smith D.R."/>
            <person name="Bergman C.M."/>
            <person name="Oliver B."/>
            <person name="Markow T.A."/>
            <person name="Kaufman T.C."/>
            <person name="Kellis M."/>
            <person name="Gelbart W."/>
            <person name="Iyer V.N."/>
            <person name="Pollard D.A."/>
            <person name="Sackton T.B."/>
            <person name="Larracuente A.M."/>
            <person name="Singh N.D."/>
            <person name="Abad J.P."/>
            <person name="Abt D.N."/>
            <person name="Adryan B."/>
            <person name="Aguade M."/>
            <person name="Akashi H."/>
            <person name="Anderson W.W."/>
            <person name="Aquadro C.F."/>
            <person name="Ardell D.H."/>
            <person name="Arguello R."/>
            <person name="Artieri C.G."/>
            <person name="Barbash D.A."/>
            <person name="Barker D."/>
            <person name="Barsanti P."/>
            <person name="Batterham P."/>
            <person name="Batzoglou S."/>
            <person name="Begun D."/>
            <person name="Bhutkar A."/>
            <person name="Blanco E."/>
            <person name="Bosak S.A."/>
            <person name="Bradley R.K."/>
            <person name="Brand A.D."/>
            <person name="Brent M.R."/>
            <person name="Brooks A.N."/>
            <person name="Brown R.H."/>
            <person name="Butlin R.K."/>
            <person name="Caggese C."/>
            <person name="Calvi B.R."/>
            <person name="Bernardo de Carvalho A."/>
            <person name="Caspi A."/>
            <person name="Castrezana S."/>
            <person name="Celniker S.E."/>
            <person name="Chang J.L."/>
            <person name="Chapple C."/>
            <person name="Chatterji S."/>
            <person name="Chinwalla A."/>
            <person name="Civetta A."/>
            <person name="Clifton S.W."/>
            <person name="Comeron J.M."/>
            <person name="Costello J.C."/>
            <person name="Coyne J.A."/>
            <person name="Daub J."/>
            <person name="David R.G."/>
            <person name="Delcher A.L."/>
            <person name="Delehaunty K."/>
            <person name="Do C.B."/>
            <person name="Ebling H."/>
            <person name="Edwards K."/>
            <person name="Eickbush T."/>
            <person name="Evans J.D."/>
            <person name="Filipski A."/>
            <person name="Findeiss S."/>
            <person name="Freyhult E."/>
            <person name="Fulton L."/>
            <person name="Fulton R."/>
            <person name="Garcia A.C."/>
            <person name="Gardiner A."/>
            <person name="Garfield D.A."/>
            <person name="Garvin B.E."/>
            <person name="Gibson G."/>
            <person name="Gilbert D."/>
            <person name="Gnerre S."/>
            <person name="Godfrey J."/>
            <person name="Good R."/>
            <person name="Gotea V."/>
            <person name="Gravely B."/>
            <person name="Greenberg A.J."/>
            <person name="Griffiths-Jones S."/>
            <person name="Gross S."/>
            <person name="Guigo R."/>
            <person name="Gustafson E.A."/>
            <person name="Haerty W."/>
            <person name="Hahn M.W."/>
            <person name="Halligan D.L."/>
            <person name="Halpern A.L."/>
            <person name="Halter G.M."/>
            <person name="Han M.V."/>
            <person name="Heger A."/>
            <person name="Hillier L."/>
            <person name="Hinrichs A.S."/>
            <person name="Holmes I."/>
            <person name="Hoskins R.A."/>
            <person name="Hubisz M.J."/>
            <person name="Hultmark D."/>
            <person name="Huntley M.A."/>
            <person name="Jaffe D.B."/>
            <person name="Jagadeeshan S."/>
            <person name="Jeck W.R."/>
            <person name="Johnson J."/>
            <person name="Jones C.D."/>
            <person name="Jordan W.C."/>
            <person name="Karpen G.H."/>
            <person name="Kataoka E."/>
            <person name="Keightley P.D."/>
            <person name="Kheradpour P."/>
            <person name="Kirkness E.F."/>
            <person name="Koerich L.B."/>
            <person name="Kristiansen K."/>
            <person name="Kudrna D."/>
            <person name="Kulathinal R.J."/>
            <person name="Kumar S."/>
            <person name="Kwok R."/>
            <person name="Lander E."/>
            <person name="Langley C.H."/>
            <person name="Lapoint R."/>
            <person name="Lazzaro B.P."/>
            <person name="Lee S.J."/>
            <person name="Levesque L."/>
            <person name="Li R."/>
            <person name="Lin C.F."/>
            <person name="Lin M.F."/>
            <person name="Lindblad-Toh K."/>
            <person name="Llopart A."/>
            <person name="Long M."/>
            <person name="Low L."/>
            <person name="Lozovsky E."/>
            <person name="Lu J."/>
            <person name="Luo M."/>
            <person name="Machado C.A."/>
            <person name="Makalowski W."/>
            <person name="Marzo M."/>
            <person name="Matsuda M."/>
            <person name="Matzkin L."/>
            <person name="McAllister B."/>
            <person name="McBride C.S."/>
            <person name="McKernan B."/>
            <person name="McKernan K."/>
            <person name="Mendez-Lago M."/>
            <person name="Minx P."/>
            <person name="Mollenhauer M.U."/>
            <person name="Montooth K."/>
            <person name="Mount S.M."/>
            <person name="Mu X."/>
            <person name="Myers E."/>
            <person name="Negre B."/>
            <person name="Newfeld S."/>
            <person name="Nielsen R."/>
            <person name="Noor M.A."/>
            <person name="O'Grady P."/>
            <person name="Pachter L."/>
            <person name="Papaceit M."/>
            <person name="Parisi M.J."/>
            <person name="Parisi M."/>
            <person name="Parts L."/>
            <person name="Pedersen J.S."/>
            <person name="Pesole G."/>
            <person name="Phillippy A.M."/>
            <person name="Ponting C.P."/>
            <person name="Pop M."/>
            <person name="Porcelli D."/>
            <person name="Powell J.R."/>
            <person name="Prohaska S."/>
            <person name="Pruitt K."/>
            <person name="Puig M."/>
            <person name="Quesneville H."/>
            <person name="Ram K.R."/>
            <person name="Rand D."/>
            <person name="Rasmussen M.D."/>
            <person name="Reed L.K."/>
            <person name="Reenan R."/>
            <person name="Reily A."/>
            <person name="Remington K.A."/>
            <person name="Rieger T.T."/>
            <person name="Ritchie M.G."/>
            <person name="Robin C."/>
            <person name="Rogers Y.H."/>
            <person name="Rohde C."/>
            <person name="Rozas J."/>
            <person name="Rubenfield M.J."/>
            <person name="Ruiz A."/>
            <person name="Russo S."/>
            <person name="Salzberg S.L."/>
            <person name="Sanchez-Gracia A."/>
            <person name="Saranga D.J."/>
            <person name="Sato H."/>
            <person name="Schaeffer S.W."/>
            <person name="Schatz M.C."/>
            <person name="Schlenke T."/>
            <person name="Schwartz R."/>
            <person name="Segarra C."/>
            <person name="Singh R.S."/>
            <person name="Sirot L."/>
            <person name="Sirota M."/>
            <person name="Sisneros N.B."/>
            <person name="Smith C.D."/>
            <person name="Smith T.F."/>
            <person name="Spieth J."/>
            <person name="Stage D.E."/>
            <person name="Stark A."/>
            <person name="Stephan W."/>
            <person name="Strausberg R.L."/>
            <person name="Strempel S."/>
            <person name="Sturgill D."/>
            <person name="Sutton G."/>
            <person name="Sutton G.G."/>
            <person name="Tao W."/>
            <person name="Teichmann S."/>
            <person name="Tobari Y.N."/>
            <person name="Tomimura Y."/>
            <person name="Tsolas J.M."/>
            <person name="Valente V.L."/>
            <person name="Venter E."/>
            <person name="Venter J.C."/>
            <person name="Vicario S."/>
            <person name="Vieira F.G."/>
            <person name="Vilella A.J."/>
            <person name="Villasante A."/>
            <person name="Walenz B."/>
            <person name="Wang J."/>
            <person name="Wasserman M."/>
            <person name="Watts T."/>
            <person name="Wilson D."/>
            <person name="Wilson R.K."/>
            <person name="Wing R.A."/>
            <person name="Wolfner M.F."/>
            <person name="Wong A."/>
            <person name="Wong G.K."/>
            <person name="Wu C.I."/>
            <person name="Wu G."/>
            <person name="Yamamoto D."/>
            <person name="Yang H.P."/>
            <person name="Yang S.P."/>
            <person name="Yorke J.A."/>
            <person name="Yoshida K."/>
            <person name="Zdobnov E."/>
            <person name="Zhang P."/>
            <person name="Zhang Y."/>
            <person name="Zimin A.V."/>
            <person name="Baldwin J."/>
            <person name="Abdouelleil A."/>
            <person name="Abdulkadir J."/>
            <person name="Abebe A."/>
            <person name="Abera B."/>
            <person name="Abreu J."/>
            <person name="Acer S.C."/>
            <person name="Aftuck L."/>
            <person name="Alexander A."/>
            <person name="An P."/>
            <person name="Anderson E."/>
            <person name="Anderson S."/>
            <person name="Arachi H."/>
            <person name="Azer M."/>
            <person name="Bachantsang P."/>
            <person name="Barry A."/>
            <person name="Bayul T."/>
            <person name="Berlin A."/>
            <person name="Bessette D."/>
            <person name="Bloom T."/>
            <person name="Blye J."/>
            <person name="Boguslavskiy L."/>
            <person name="Bonnet C."/>
            <person name="Boukhgalter B."/>
            <person name="Bourzgui I."/>
            <person name="Brown A."/>
            <person name="Cahill P."/>
            <person name="Channer S."/>
            <person name="Cheshatsang Y."/>
            <person name="Chuda L."/>
            <person name="Citroen M."/>
            <person name="Collymore A."/>
            <person name="Cooke P."/>
            <person name="Costello M."/>
            <person name="D'Aco K."/>
            <person name="Daza R."/>
            <person name="De Haan G."/>
            <person name="DeGray S."/>
            <person name="DeMaso C."/>
            <person name="Dhargay N."/>
            <person name="Dooley K."/>
            <person name="Dooley E."/>
            <person name="Doricent M."/>
            <person name="Dorje P."/>
            <person name="Dorjee K."/>
            <person name="Dupes A."/>
            <person name="Elong R."/>
            <person name="Falk J."/>
            <person name="Farina A."/>
            <person name="Faro S."/>
            <person name="Ferguson D."/>
            <person name="Fisher S."/>
            <person name="Foley C.D."/>
            <person name="Franke A."/>
            <person name="Friedrich D."/>
            <person name="Gadbois L."/>
            <person name="Gearin G."/>
            <person name="Gearin C.R."/>
            <person name="Giannoukos G."/>
            <person name="Goode T."/>
            <person name="Graham J."/>
            <person name="Grandbois E."/>
            <person name="Grewal S."/>
            <person name="Gyaltsen K."/>
            <person name="Hafez N."/>
            <person name="Hagos B."/>
            <person name="Hall J."/>
            <person name="Henson C."/>
            <person name="Hollinger A."/>
            <person name="Honan T."/>
            <person name="Huard M.D."/>
            <person name="Hughes L."/>
            <person name="Hurhula B."/>
            <person name="Husby M.E."/>
            <person name="Kamat A."/>
            <person name="Kanga B."/>
            <person name="Kashin S."/>
            <person name="Khazanovich D."/>
            <person name="Kisner P."/>
            <person name="Lance K."/>
            <person name="Lara M."/>
            <person name="Lee W."/>
            <person name="Lennon N."/>
            <person name="Letendre F."/>
            <person name="LeVine R."/>
            <person name="Lipovsky A."/>
            <person name="Liu X."/>
            <person name="Liu J."/>
            <person name="Liu S."/>
            <person name="Lokyitsang T."/>
            <person name="Lokyitsang Y."/>
            <person name="Lubonja R."/>
            <person name="Lui A."/>
            <person name="MacDonald P."/>
            <person name="Magnisalis V."/>
            <person name="Maru K."/>
            <person name="Matthews C."/>
            <person name="McCusker W."/>
            <person name="McDonough S."/>
            <person name="Mehta T."/>
            <person name="Meldrim J."/>
            <person name="Meneus L."/>
            <person name="Mihai O."/>
            <person name="Mihalev A."/>
            <person name="Mihova T."/>
            <person name="Mittelman R."/>
            <person name="Mlenga V."/>
            <person name="Montmayeur A."/>
            <person name="Mulrain L."/>
            <person name="Navidi A."/>
            <person name="Naylor J."/>
            <person name="Negash T."/>
            <person name="Nguyen T."/>
            <person name="Nguyen N."/>
            <person name="Nicol R."/>
            <person name="Norbu C."/>
            <person name="Norbu N."/>
            <person name="Novod N."/>
            <person name="O'Neill B."/>
            <person name="Osman S."/>
            <person name="Markiewicz E."/>
            <person name="Oyono O.L."/>
            <person name="Patti C."/>
            <person name="Phunkhang P."/>
            <person name="Pierre F."/>
            <person name="Priest M."/>
            <person name="Raghuraman S."/>
            <person name="Rege F."/>
            <person name="Reyes R."/>
            <person name="Rise C."/>
            <person name="Rogov P."/>
            <person name="Ross K."/>
            <person name="Ryan E."/>
            <person name="Settipalli S."/>
            <person name="Shea T."/>
            <person name="Sherpa N."/>
            <person name="Shi L."/>
            <person name="Shih D."/>
            <person name="Sparrow T."/>
            <person name="Spaulding J."/>
            <person name="Stalker J."/>
            <person name="Stange-Thomann N."/>
            <person name="Stavropoulos S."/>
            <person name="Stone C."/>
            <person name="Strader C."/>
            <person name="Tesfaye S."/>
            <person name="Thomson T."/>
            <person name="Thoulutsang Y."/>
            <person name="Thoulutsang D."/>
            <person name="Topham K."/>
            <person name="Topping I."/>
            <person name="Tsamla T."/>
            <person name="Vassiliev H."/>
            <person name="Vo A."/>
            <person name="Wangchuk T."/>
            <person name="Wangdi T."/>
            <person name="Weiand M."/>
            <person name="Wilkinson J."/>
            <person name="Wilson A."/>
            <person name="Yadav S."/>
            <person name="Young G."/>
            <person name="Yu Q."/>
            <person name="Zembek L."/>
            <person name="Zhong D."/>
            <person name="Zimmer A."/>
            <person name="Zwirko Z."/>
            <person name="Jaffe D.B."/>
            <person name="Alvarez P."/>
            <person name="Brockman W."/>
            <person name="Butler J."/>
            <person name="Chin C."/>
            <person name="Gnerre S."/>
            <person name="Grabherr M."/>
            <person name="Kleber M."/>
            <person name="Mauceli E."/>
            <person name="MacCallum I."/>
        </authorList>
    </citation>
    <scope>NUCLEOTIDE SEQUENCE [LARGE SCALE GENOMIC DNA]</scope>
    <source>
        <strain evidence="8">Tucson 15010-1051.87</strain>
    </source>
</reference>
<dbReference type="Proteomes" id="UP000008792">
    <property type="component" value="Unassembled WGS sequence"/>
</dbReference>
<evidence type="ECO:0000313" key="7">
    <source>
        <dbReference type="EMBL" id="EDW61342.1"/>
    </source>
</evidence>
<keyword evidence="3 6" id="KW-0812">Transmembrane</keyword>
<evidence type="ECO:0000256" key="2">
    <source>
        <dbReference type="ARBA" id="ARBA00022475"/>
    </source>
</evidence>
<dbReference type="InParanoid" id="B4LQ57"/>
<proteinExistence type="inferred from homology"/>
<keyword evidence="6" id="KW-0675">Receptor</keyword>
<evidence type="ECO:0000256" key="3">
    <source>
        <dbReference type="ARBA" id="ARBA00022692"/>
    </source>
</evidence>
<keyword evidence="2 6" id="KW-1003">Cell membrane</keyword>
<dbReference type="KEGG" id="dvi:6625473"/>
<feature type="transmembrane region" description="Helical" evidence="6">
    <location>
        <begin position="180"/>
        <end position="204"/>
    </location>
</feature>
<evidence type="ECO:0000256" key="1">
    <source>
        <dbReference type="ARBA" id="ARBA00004651"/>
    </source>
</evidence>
<dbReference type="PhylomeDB" id="B4LQ57"/>
<keyword evidence="8" id="KW-1185">Reference proteome</keyword>
<keyword evidence="4 6" id="KW-1133">Transmembrane helix</keyword>
<evidence type="ECO:0000256" key="4">
    <source>
        <dbReference type="ARBA" id="ARBA00022989"/>
    </source>
</evidence>
<dbReference type="InterPro" id="IPR013604">
    <property type="entry name" value="7TM_chemorcpt"/>
</dbReference>
<dbReference type="EMBL" id="CH940648">
    <property type="protein sequence ID" value="EDW61342.1"/>
    <property type="molecule type" value="Genomic_DNA"/>
</dbReference>
<name>B4LQ57_DROVI</name>
<dbReference type="GO" id="GO:0050909">
    <property type="term" value="P:sensory perception of taste"/>
    <property type="evidence" value="ECO:0007669"/>
    <property type="project" value="InterPro"/>
</dbReference>
<feature type="transmembrane region" description="Helical" evidence="6">
    <location>
        <begin position="90"/>
        <end position="109"/>
    </location>
</feature>
<dbReference type="OMA" id="REKRNCM"/>
<organism evidence="7 8">
    <name type="scientific">Drosophila virilis</name>
    <name type="common">Fruit fly</name>
    <dbReference type="NCBI Taxonomy" id="7244"/>
    <lineage>
        <taxon>Eukaryota</taxon>
        <taxon>Metazoa</taxon>
        <taxon>Ecdysozoa</taxon>
        <taxon>Arthropoda</taxon>
        <taxon>Hexapoda</taxon>
        <taxon>Insecta</taxon>
        <taxon>Pterygota</taxon>
        <taxon>Neoptera</taxon>
        <taxon>Endopterygota</taxon>
        <taxon>Diptera</taxon>
        <taxon>Brachycera</taxon>
        <taxon>Muscomorpha</taxon>
        <taxon>Ephydroidea</taxon>
        <taxon>Drosophilidae</taxon>
        <taxon>Drosophila</taxon>
    </lineage>
</organism>
<dbReference type="HOGENOM" id="CLU_657695_0_0_1"/>
<evidence type="ECO:0000256" key="5">
    <source>
        <dbReference type="ARBA" id="ARBA00023136"/>
    </source>
</evidence>
<dbReference type="OrthoDB" id="8016547at2759"/>